<name>A0A381YAZ4_9ZZZZ</name>
<evidence type="ECO:0000259" key="4">
    <source>
        <dbReference type="PROSITE" id="PS50222"/>
    </source>
</evidence>
<dbReference type="PANTHER" id="PTHR10827:SF98">
    <property type="entry name" value="45 KDA CALCIUM-BINDING PROTEIN"/>
    <property type="match status" value="1"/>
</dbReference>
<dbReference type="SUPFAM" id="SSF47473">
    <property type="entry name" value="EF-hand"/>
    <property type="match status" value="2"/>
</dbReference>
<dbReference type="InterPro" id="IPR002048">
    <property type="entry name" value="EF_hand_dom"/>
</dbReference>
<dbReference type="PROSITE" id="PS00018">
    <property type="entry name" value="EF_HAND_1"/>
    <property type="match status" value="3"/>
</dbReference>
<dbReference type="GO" id="GO:0005509">
    <property type="term" value="F:calcium ion binding"/>
    <property type="evidence" value="ECO:0007669"/>
    <property type="project" value="InterPro"/>
</dbReference>
<dbReference type="AlphaFoldDB" id="A0A381YAZ4"/>
<dbReference type="PROSITE" id="PS50222">
    <property type="entry name" value="EF_HAND_2"/>
    <property type="match status" value="2"/>
</dbReference>
<dbReference type="EMBL" id="UINC01017695">
    <property type="protein sequence ID" value="SVA73663.1"/>
    <property type="molecule type" value="Genomic_DNA"/>
</dbReference>
<feature type="region of interest" description="Disordered" evidence="3">
    <location>
        <begin position="112"/>
        <end position="145"/>
    </location>
</feature>
<evidence type="ECO:0000313" key="5">
    <source>
        <dbReference type="EMBL" id="SVA73663.1"/>
    </source>
</evidence>
<organism evidence="5">
    <name type="scientific">marine metagenome</name>
    <dbReference type="NCBI Taxonomy" id="408172"/>
    <lineage>
        <taxon>unclassified sequences</taxon>
        <taxon>metagenomes</taxon>
        <taxon>ecological metagenomes</taxon>
    </lineage>
</organism>
<dbReference type="PANTHER" id="PTHR10827">
    <property type="entry name" value="RETICULOCALBIN"/>
    <property type="match status" value="1"/>
</dbReference>
<sequence>MNKLIFRLMMAATCLGMVTGDATAQERGGREGDARRERPDRGERGEDRGRRPQFGGQAGRGGFMRVLPIMTALDADRNGEISAEEIEDAVAALKKLDKNKDDKLTAEELRPNFGANRSGRGGGGIPDRSRAPVTQPLKPLPPVAKQIGGVSTREILQLFGAKGRHGGTERELANYRRVFGFTDADRDGRHSKKEYIENGAYLTPQSRRGIFQASDSNNDGFVSEAEYVENRLITDEAKLIFSDMDANGNNRLTAKELLASGKLKDEKLANGVFKALDTNEDGELIIPEYLRVWGRWARH</sequence>
<evidence type="ECO:0000256" key="1">
    <source>
        <dbReference type="ARBA" id="ARBA00022723"/>
    </source>
</evidence>
<gene>
    <name evidence="5" type="ORF">METZ01_LOCUS126517</name>
</gene>
<accession>A0A381YAZ4</accession>
<evidence type="ECO:0000256" key="2">
    <source>
        <dbReference type="ARBA" id="ARBA00022737"/>
    </source>
</evidence>
<evidence type="ECO:0000256" key="3">
    <source>
        <dbReference type="SAM" id="MobiDB-lite"/>
    </source>
</evidence>
<dbReference type="SMART" id="SM00054">
    <property type="entry name" value="EFh"/>
    <property type="match status" value="2"/>
</dbReference>
<dbReference type="InterPro" id="IPR011992">
    <property type="entry name" value="EF-hand-dom_pair"/>
</dbReference>
<feature type="compositionally biased region" description="Basic and acidic residues" evidence="3">
    <location>
        <begin position="27"/>
        <end position="50"/>
    </location>
</feature>
<dbReference type="Pfam" id="PF13202">
    <property type="entry name" value="EF-hand_5"/>
    <property type="match status" value="1"/>
</dbReference>
<keyword evidence="2" id="KW-0677">Repeat</keyword>
<dbReference type="GO" id="GO:0005783">
    <property type="term" value="C:endoplasmic reticulum"/>
    <property type="evidence" value="ECO:0007669"/>
    <property type="project" value="TreeGrafter"/>
</dbReference>
<dbReference type="Gene3D" id="1.10.238.10">
    <property type="entry name" value="EF-hand"/>
    <property type="match status" value="3"/>
</dbReference>
<protein>
    <recommendedName>
        <fullName evidence="4">EF-hand domain-containing protein</fullName>
    </recommendedName>
</protein>
<reference evidence="5" key="1">
    <citation type="submission" date="2018-05" db="EMBL/GenBank/DDBJ databases">
        <authorList>
            <person name="Lanie J.A."/>
            <person name="Ng W.-L."/>
            <person name="Kazmierczak K.M."/>
            <person name="Andrzejewski T.M."/>
            <person name="Davidsen T.M."/>
            <person name="Wayne K.J."/>
            <person name="Tettelin H."/>
            <person name="Glass J.I."/>
            <person name="Rusch D."/>
            <person name="Podicherti R."/>
            <person name="Tsui H.-C.T."/>
            <person name="Winkler M.E."/>
        </authorList>
    </citation>
    <scope>NUCLEOTIDE SEQUENCE</scope>
</reference>
<dbReference type="InterPro" id="IPR018247">
    <property type="entry name" value="EF_Hand_1_Ca_BS"/>
</dbReference>
<proteinExistence type="predicted"/>
<feature type="domain" description="EF-hand" evidence="4">
    <location>
        <begin position="69"/>
        <end position="96"/>
    </location>
</feature>
<feature type="region of interest" description="Disordered" evidence="3">
    <location>
        <begin position="23"/>
        <end position="61"/>
    </location>
</feature>
<keyword evidence="1" id="KW-0479">Metal-binding</keyword>
<feature type="domain" description="EF-hand" evidence="4">
    <location>
        <begin position="232"/>
        <end position="267"/>
    </location>
</feature>